<accession>A0A510NWN7</accession>
<dbReference type="SUPFAM" id="SSF51445">
    <property type="entry name" value="(Trans)glycosidases"/>
    <property type="match status" value="1"/>
</dbReference>
<dbReference type="InterPro" id="IPR031728">
    <property type="entry name" value="GlcAase_C"/>
</dbReference>
<proteinExistence type="inferred from homology"/>
<keyword evidence="3" id="KW-0732">Signal</keyword>
<evidence type="ECO:0000256" key="2">
    <source>
        <dbReference type="RuleBase" id="RU361163"/>
    </source>
</evidence>
<dbReference type="Pfam" id="PF01670">
    <property type="entry name" value="Glyco_hydro_12"/>
    <property type="match status" value="1"/>
</dbReference>
<gene>
    <name evidence="5" type="ORF">TCE0_018f05951</name>
</gene>
<keyword evidence="2" id="KW-0119">Carbohydrate metabolism</keyword>
<evidence type="ECO:0000313" key="5">
    <source>
        <dbReference type="EMBL" id="GAM36676.1"/>
    </source>
</evidence>
<dbReference type="GO" id="GO:0008810">
    <property type="term" value="F:cellulase activity"/>
    <property type="evidence" value="ECO:0007669"/>
    <property type="project" value="InterPro"/>
</dbReference>
<dbReference type="EMBL" id="DF933814">
    <property type="protein sequence ID" value="GAM36676.1"/>
    <property type="molecule type" value="Genomic_DNA"/>
</dbReference>
<dbReference type="PANTHER" id="PTHR36183:SF2">
    <property type="entry name" value="BETA-GLUCURONIDASE C-TERMINAL DOMAIN-CONTAINING PROTEIN"/>
    <property type="match status" value="1"/>
</dbReference>
<keyword evidence="2" id="KW-0378">Hydrolase</keyword>
<evidence type="ECO:0000256" key="1">
    <source>
        <dbReference type="ARBA" id="ARBA00005519"/>
    </source>
</evidence>
<reference evidence="6" key="1">
    <citation type="journal article" date="2015" name="Genome Announc.">
        <title>Draft genome sequence of Talaromyces cellulolyticus strain Y-94, a source of lignocellulosic biomass-degrading enzymes.</title>
        <authorList>
            <person name="Fujii T."/>
            <person name="Koike H."/>
            <person name="Sawayama S."/>
            <person name="Yano S."/>
            <person name="Inoue H."/>
        </authorList>
    </citation>
    <scope>NUCLEOTIDE SEQUENCE [LARGE SCALE GENOMIC DNA]</scope>
    <source>
        <strain evidence="6">Y-94</strain>
    </source>
</reference>
<dbReference type="Gene3D" id="2.60.120.180">
    <property type="match status" value="1"/>
</dbReference>
<dbReference type="GO" id="GO:0000272">
    <property type="term" value="P:polysaccharide catabolic process"/>
    <property type="evidence" value="ECO:0007669"/>
    <property type="project" value="UniProtKB-KW"/>
</dbReference>
<keyword evidence="2" id="KW-0624">Polysaccharide degradation</keyword>
<dbReference type="SUPFAM" id="SSF49899">
    <property type="entry name" value="Concanavalin A-like lectins/glucanases"/>
    <property type="match status" value="1"/>
</dbReference>
<evidence type="ECO:0000259" key="4">
    <source>
        <dbReference type="Pfam" id="PF16862"/>
    </source>
</evidence>
<dbReference type="AlphaFoldDB" id="A0A510NWN7"/>
<evidence type="ECO:0000256" key="3">
    <source>
        <dbReference type="SAM" id="SignalP"/>
    </source>
</evidence>
<dbReference type="InterPro" id="IPR017853">
    <property type="entry name" value="GH"/>
</dbReference>
<feature type="signal peptide" evidence="3">
    <location>
        <begin position="1"/>
        <end position="24"/>
    </location>
</feature>
<evidence type="ECO:0000313" key="6">
    <source>
        <dbReference type="Proteomes" id="UP000053095"/>
    </source>
</evidence>
<comment type="similarity">
    <text evidence="1 2">Belongs to the glycosyl hydrolase 12 (cellulase H) family.</text>
</comment>
<feature type="domain" description="Beta-glucuronidase C-terminal" evidence="4">
    <location>
        <begin position="492"/>
        <end position="602"/>
    </location>
</feature>
<dbReference type="Proteomes" id="UP000053095">
    <property type="component" value="Unassembled WGS sequence"/>
</dbReference>
<sequence length="606" mass="66179">MKLSYSLLLPILALGNTVTGSVIAKRELCGQYETQSVGPYTFYTNLWGESSATSGWQCSGIDYQSGNEVSWHTVWDWAGGSSSVKSYSNIEYAFGWKQFSSISNIPTTWNWKYTGSNVVADVSYDIFTSPYPDGPASYEIMIWVGALGGAGPISSTGSPVATVDIAGATWKLYKGPNTSWTVFSFVAETEQTTFNADLMDFFHYLIQNEGFSASQFIHGFNLAKNDSKSLQSLLDTVPLACRALQDGKLAYWELGNEPDLYKTSSQGVVRPANWTEQDYVDEWLTKSRDIRHALAEACPELATESNYKYIAPSFAGISNSLKPIATWKDGLNSDHNIALNSEHNYVGGATSPGVTLQGTLMNHTRVVQNVNALVNLSRVLAEDGLTEDIPFVLGEHNSLYNEGAPGLSNAFGAALWGVDFNLYAASQGIRRQHMHQGTDYRYASWQPIQTEKTAIGTKPPYYGNIFVAEMVRGGSNVQITNLPLSSSSTEGAYAAYVNGKLARIAVVNLVEYNYTSTDPATKRPSALYTFQVPSGTPSISVRRLIANGSDAITGITWDGYSYNYELDGGRPVRLDNVTINEKARVDRNGLVSIDIPYSSAAILAID</sequence>
<dbReference type="InterPro" id="IPR013320">
    <property type="entry name" value="ConA-like_dom_sf"/>
</dbReference>
<dbReference type="InterPro" id="IPR013319">
    <property type="entry name" value="GH11/12"/>
</dbReference>
<keyword evidence="6" id="KW-1185">Reference proteome</keyword>
<dbReference type="InterPro" id="IPR052974">
    <property type="entry name" value="GH79_Enzymes"/>
</dbReference>
<dbReference type="InterPro" id="IPR002594">
    <property type="entry name" value="GH12"/>
</dbReference>
<feature type="chain" id="PRO_5021749368" description="Beta-glucuronidase C-terminal domain-containing protein" evidence="3">
    <location>
        <begin position="25"/>
        <end position="606"/>
    </location>
</feature>
<protein>
    <recommendedName>
        <fullName evidence="4">Beta-glucuronidase C-terminal domain-containing protein</fullName>
    </recommendedName>
</protein>
<name>A0A510NWN7_TALPI</name>
<dbReference type="Pfam" id="PF16862">
    <property type="entry name" value="Glyco_hydro_79C"/>
    <property type="match status" value="1"/>
</dbReference>
<keyword evidence="2" id="KW-0326">Glycosidase</keyword>
<dbReference type="PANTHER" id="PTHR36183">
    <property type="entry name" value="BETA-GLUCURONIDASE"/>
    <property type="match status" value="1"/>
</dbReference>
<organism evidence="5 6">
    <name type="scientific">Talaromyces pinophilus</name>
    <name type="common">Penicillium pinophilum</name>
    <dbReference type="NCBI Taxonomy" id="128442"/>
    <lineage>
        <taxon>Eukaryota</taxon>
        <taxon>Fungi</taxon>
        <taxon>Dikarya</taxon>
        <taxon>Ascomycota</taxon>
        <taxon>Pezizomycotina</taxon>
        <taxon>Eurotiomycetes</taxon>
        <taxon>Eurotiomycetidae</taxon>
        <taxon>Eurotiales</taxon>
        <taxon>Trichocomaceae</taxon>
        <taxon>Talaromyces</taxon>
        <taxon>Talaromyces sect. Talaromyces</taxon>
    </lineage>
</organism>
<dbReference type="Gene3D" id="3.20.20.80">
    <property type="entry name" value="Glycosidases"/>
    <property type="match status" value="1"/>
</dbReference>